<protein>
    <recommendedName>
        <fullName evidence="3">COX assembly mitochondrial protein</fullName>
    </recommendedName>
</protein>
<dbReference type="Proteomes" id="UP001229421">
    <property type="component" value="Unassembled WGS sequence"/>
</dbReference>
<reference evidence="1" key="1">
    <citation type="journal article" date="2023" name="bioRxiv">
        <title>Improved chromosome-level genome assembly for marigold (Tagetes erecta).</title>
        <authorList>
            <person name="Jiang F."/>
            <person name="Yuan L."/>
            <person name="Wang S."/>
            <person name="Wang H."/>
            <person name="Xu D."/>
            <person name="Wang A."/>
            <person name="Fan W."/>
        </authorList>
    </citation>
    <scope>NUCLEOTIDE SEQUENCE</scope>
    <source>
        <strain evidence="1">WSJ</strain>
        <tissue evidence="1">Leaf</tissue>
    </source>
</reference>
<keyword evidence="2" id="KW-1185">Reference proteome</keyword>
<dbReference type="EMBL" id="JAUHHV010000005">
    <property type="protein sequence ID" value="KAK1423664.1"/>
    <property type="molecule type" value="Genomic_DNA"/>
</dbReference>
<accession>A0AAD8NWW4</accession>
<sequence length="142" mass="15629">MRLCGSSSASRRKNKVKVVISTSHSRINANPNLNVPNHYEPKKQTLTLTLTIMSNGVPAECDRMYQALLQCHNRIPSGPSRQSACRHLNRSLAECMIAFICPDESSAVKTLCANQGTALKRSQCQQAQISLATCISYHQDPS</sequence>
<dbReference type="AlphaFoldDB" id="A0AAD8NWW4"/>
<comment type="caution">
    <text evidence="1">The sequence shown here is derived from an EMBL/GenBank/DDBJ whole genome shotgun (WGS) entry which is preliminary data.</text>
</comment>
<evidence type="ECO:0000313" key="1">
    <source>
        <dbReference type="EMBL" id="KAK1423664.1"/>
    </source>
</evidence>
<gene>
    <name evidence="1" type="ORF">QVD17_18971</name>
</gene>
<evidence type="ECO:0008006" key="3">
    <source>
        <dbReference type="Google" id="ProtNLM"/>
    </source>
</evidence>
<evidence type="ECO:0000313" key="2">
    <source>
        <dbReference type="Proteomes" id="UP001229421"/>
    </source>
</evidence>
<name>A0AAD8NWW4_TARER</name>
<proteinExistence type="predicted"/>
<organism evidence="1 2">
    <name type="scientific">Tagetes erecta</name>
    <name type="common">African marigold</name>
    <dbReference type="NCBI Taxonomy" id="13708"/>
    <lineage>
        <taxon>Eukaryota</taxon>
        <taxon>Viridiplantae</taxon>
        <taxon>Streptophyta</taxon>
        <taxon>Embryophyta</taxon>
        <taxon>Tracheophyta</taxon>
        <taxon>Spermatophyta</taxon>
        <taxon>Magnoliopsida</taxon>
        <taxon>eudicotyledons</taxon>
        <taxon>Gunneridae</taxon>
        <taxon>Pentapetalae</taxon>
        <taxon>asterids</taxon>
        <taxon>campanulids</taxon>
        <taxon>Asterales</taxon>
        <taxon>Asteraceae</taxon>
        <taxon>Asteroideae</taxon>
        <taxon>Heliantheae alliance</taxon>
        <taxon>Tageteae</taxon>
        <taxon>Tagetes</taxon>
    </lineage>
</organism>